<keyword evidence="3" id="KW-1185">Reference proteome</keyword>
<organism evidence="2 3">
    <name type="scientific">Symbiodinium necroappetens</name>
    <dbReference type="NCBI Taxonomy" id="1628268"/>
    <lineage>
        <taxon>Eukaryota</taxon>
        <taxon>Sar</taxon>
        <taxon>Alveolata</taxon>
        <taxon>Dinophyceae</taxon>
        <taxon>Suessiales</taxon>
        <taxon>Symbiodiniaceae</taxon>
        <taxon>Symbiodinium</taxon>
    </lineage>
</organism>
<gene>
    <name evidence="2" type="ORF">SNEC2469_LOCUS13022</name>
</gene>
<protein>
    <submittedName>
        <fullName evidence="2">Uncharacterized protein</fullName>
    </submittedName>
</protein>
<dbReference type="AlphaFoldDB" id="A0A812S2B5"/>
<comment type="caution">
    <text evidence="2">The sequence shown here is derived from an EMBL/GenBank/DDBJ whole genome shotgun (WGS) entry which is preliminary data.</text>
</comment>
<dbReference type="Proteomes" id="UP000601435">
    <property type="component" value="Unassembled WGS sequence"/>
</dbReference>
<accession>A0A812S2B5</accession>
<dbReference type="EMBL" id="CAJNJA010020742">
    <property type="protein sequence ID" value="CAE7464220.1"/>
    <property type="molecule type" value="Genomic_DNA"/>
</dbReference>
<reference evidence="2" key="1">
    <citation type="submission" date="2021-02" db="EMBL/GenBank/DDBJ databases">
        <authorList>
            <person name="Dougan E. K."/>
            <person name="Rhodes N."/>
            <person name="Thang M."/>
            <person name="Chan C."/>
        </authorList>
    </citation>
    <scope>NUCLEOTIDE SEQUENCE</scope>
</reference>
<feature type="transmembrane region" description="Helical" evidence="1">
    <location>
        <begin position="20"/>
        <end position="42"/>
    </location>
</feature>
<name>A0A812S2B5_9DINO</name>
<evidence type="ECO:0000313" key="3">
    <source>
        <dbReference type="Proteomes" id="UP000601435"/>
    </source>
</evidence>
<keyword evidence="1" id="KW-0812">Transmembrane</keyword>
<feature type="non-terminal residue" evidence="2">
    <location>
        <position position="1"/>
    </location>
</feature>
<keyword evidence="1" id="KW-0472">Membrane</keyword>
<sequence>WGLWEALAPTIDSGSGPSLSLVGAAELGLGATVVVAATAVLLRRFATHVRYHYQLLSGDSSDEEADLLLDSEAR</sequence>
<evidence type="ECO:0000313" key="2">
    <source>
        <dbReference type="EMBL" id="CAE7464220.1"/>
    </source>
</evidence>
<evidence type="ECO:0000256" key="1">
    <source>
        <dbReference type="SAM" id="Phobius"/>
    </source>
</evidence>
<keyword evidence="1" id="KW-1133">Transmembrane helix</keyword>
<proteinExistence type="predicted"/>